<comment type="subcellular location">
    <subcellularLocation>
        <location evidence="1">Nucleus</location>
        <location evidence="1">Nucleolus</location>
    </subcellularLocation>
</comment>
<feature type="domain" description="K Homology" evidence="6">
    <location>
        <begin position="183"/>
        <end position="257"/>
    </location>
</feature>
<sequence>MEGEQQTYAQKAAAGAAAKKQKDISSGVATTTVTAKSLINTVKTNKVKTNTTLKEAKSINKKRKSDQMDIEPVIAHNGGEDIAEAPVFPADKTRKLHHREERKVVIPQHRVTPLKTNWLKITETIVKNLHLDIRYDPKLKQVFIRTTDKTEDTSSLQKAADFIQAFAYGFEVDDAMALLRLHDLYVETFDIKDVKGTLAGDHVGRAIGRLAGKGGKTRFTLENATKTRIILADSRVHILGAFANIAAVRRAICNLILGSPPSKVFGNLKAYADRICDRI</sequence>
<organism evidence="7">
    <name type="scientific">Hirondellea gigas</name>
    <dbReference type="NCBI Taxonomy" id="1518452"/>
    <lineage>
        <taxon>Eukaryota</taxon>
        <taxon>Metazoa</taxon>
        <taxon>Ecdysozoa</taxon>
        <taxon>Arthropoda</taxon>
        <taxon>Crustacea</taxon>
        <taxon>Multicrustacea</taxon>
        <taxon>Malacostraca</taxon>
        <taxon>Eumalacostraca</taxon>
        <taxon>Peracarida</taxon>
        <taxon>Amphipoda</taxon>
        <taxon>Amphilochidea</taxon>
        <taxon>Lysianassida</taxon>
        <taxon>Lysianassidira</taxon>
        <taxon>Lysianassoidea</taxon>
        <taxon>Lysianassidae</taxon>
        <taxon>Hirondellea</taxon>
    </lineage>
</organism>
<accession>A0A2P2I015</accession>
<dbReference type="InterPro" id="IPR004087">
    <property type="entry name" value="KH_dom"/>
</dbReference>
<dbReference type="EMBL" id="IACT01001709">
    <property type="protein sequence ID" value="LAC21045.1"/>
    <property type="molecule type" value="mRNA"/>
</dbReference>
<dbReference type="CDD" id="cd22391">
    <property type="entry name" value="KH-I_PNO1_rpt1"/>
    <property type="match status" value="1"/>
</dbReference>
<dbReference type="PANTHER" id="PTHR12826">
    <property type="entry name" value="RIBONUCLEASE Y"/>
    <property type="match status" value="1"/>
</dbReference>
<keyword evidence="3" id="KW-0694">RNA-binding</keyword>
<dbReference type="AlphaFoldDB" id="A0A2P2I015"/>
<dbReference type="CDD" id="cd22392">
    <property type="entry name" value="KH-I_PNO1_rpt2"/>
    <property type="match status" value="1"/>
</dbReference>
<evidence type="ECO:0000256" key="2">
    <source>
        <dbReference type="ARBA" id="ARBA00007515"/>
    </source>
</evidence>
<dbReference type="InterPro" id="IPR055211">
    <property type="entry name" value="KH_PNO1_2nd"/>
</dbReference>
<keyword evidence="4" id="KW-0539">Nucleus</keyword>
<dbReference type="EMBL" id="IACF01001515">
    <property type="protein sequence ID" value="LAB67210.1"/>
    <property type="molecule type" value="mRNA"/>
</dbReference>
<dbReference type="SMART" id="SM00322">
    <property type="entry name" value="KH"/>
    <property type="match status" value="1"/>
</dbReference>
<feature type="region of interest" description="Disordered" evidence="5">
    <location>
        <begin position="1"/>
        <end position="29"/>
    </location>
</feature>
<evidence type="ECO:0000256" key="5">
    <source>
        <dbReference type="SAM" id="MobiDB-lite"/>
    </source>
</evidence>
<comment type="similarity">
    <text evidence="2">Belongs to the PNO1 family.</text>
</comment>
<dbReference type="SUPFAM" id="SSF54791">
    <property type="entry name" value="Eukaryotic type KH-domain (KH-domain type I)"/>
    <property type="match status" value="1"/>
</dbReference>
<dbReference type="Pfam" id="PF17903">
    <property type="entry name" value="KH_KRR1_1st"/>
    <property type="match status" value="1"/>
</dbReference>
<dbReference type="GO" id="GO:0042254">
    <property type="term" value="P:ribosome biogenesis"/>
    <property type="evidence" value="ECO:0007669"/>
    <property type="project" value="UniProtKB-ARBA"/>
</dbReference>
<dbReference type="GO" id="GO:0003723">
    <property type="term" value="F:RNA binding"/>
    <property type="evidence" value="ECO:0007669"/>
    <property type="project" value="UniProtKB-KW"/>
</dbReference>
<evidence type="ECO:0000313" key="7">
    <source>
        <dbReference type="EMBL" id="LAB67210.1"/>
    </source>
</evidence>
<dbReference type="InterPro" id="IPR041174">
    <property type="entry name" value="KRR1-like_KH1"/>
</dbReference>
<dbReference type="PANTHER" id="PTHR12826:SF13">
    <property type="entry name" value="RNA-BINDING PROTEIN PNO1"/>
    <property type="match status" value="1"/>
</dbReference>
<evidence type="ECO:0000256" key="3">
    <source>
        <dbReference type="ARBA" id="ARBA00022884"/>
    </source>
</evidence>
<dbReference type="FunFam" id="3.30.1370.10:FF:000009">
    <property type="entry name" value="RNA-binding protein PNO1"/>
    <property type="match status" value="1"/>
</dbReference>
<dbReference type="InterPro" id="IPR036612">
    <property type="entry name" value="KH_dom_type_1_sf"/>
</dbReference>
<reference evidence="8" key="1">
    <citation type="submission" date="2017-11" db="EMBL/GenBank/DDBJ databases">
        <title>The sensing device of the deep-sea amphipod.</title>
        <authorList>
            <person name="Kobayashi H."/>
            <person name="Nagahama T."/>
            <person name="Arai W."/>
            <person name="Sasagawa Y."/>
            <person name="Umeda M."/>
            <person name="Hayashi T."/>
            <person name="Nikaido I."/>
            <person name="Watanabe H."/>
            <person name="Oguri K."/>
            <person name="Kitazato H."/>
            <person name="Fujioka K."/>
            <person name="Kido Y."/>
            <person name="Takami H."/>
        </authorList>
    </citation>
    <scope>NUCLEOTIDE SEQUENCE</scope>
    <source>
        <tissue evidence="8">Whole body</tissue>
    </source>
</reference>
<feature type="compositionally biased region" description="Low complexity" evidence="5">
    <location>
        <begin position="1"/>
        <end position="18"/>
    </location>
</feature>
<name>A0A2P2I015_9CRUS</name>
<evidence type="ECO:0000256" key="1">
    <source>
        <dbReference type="ARBA" id="ARBA00004604"/>
    </source>
</evidence>
<dbReference type="GO" id="GO:0005730">
    <property type="term" value="C:nucleolus"/>
    <property type="evidence" value="ECO:0007669"/>
    <property type="project" value="UniProtKB-SubCell"/>
</dbReference>
<evidence type="ECO:0000313" key="8">
    <source>
        <dbReference type="EMBL" id="LAC21045.1"/>
    </source>
</evidence>
<evidence type="ECO:0000259" key="6">
    <source>
        <dbReference type="SMART" id="SM00322"/>
    </source>
</evidence>
<reference evidence="7" key="2">
    <citation type="journal article" date="2018" name="Biosci. Biotechnol. Biochem.">
        <title>Polysaccharide hydrolase of the hadal zone amphipods Hirondellea gigas.</title>
        <authorList>
            <person name="Kobayashi H."/>
            <person name="Nagahama T."/>
            <person name="Arai W."/>
            <person name="Sasagawa Y."/>
            <person name="Umeda M."/>
            <person name="Hayashi T."/>
            <person name="Nikaido I."/>
            <person name="Watanabe H."/>
            <person name="Oguri K."/>
            <person name="Kitazato H."/>
            <person name="Fujioka K."/>
            <person name="Kido Y."/>
            <person name="Takami H."/>
        </authorList>
    </citation>
    <scope>NUCLEOTIDE SEQUENCE</scope>
    <source>
        <tissue evidence="7">Whole body</tissue>
    </source>
</reference>
<dbReference type="Gene3D" id="3.30.1370.10">
    <property type="entry name" value="K Homology domain, type 1"/>
    <property type="match status" value="2"/>
</dbReference>
<protein>
    <submittedName>
        <fullName evidence="7">RNA-binding protein pno1-like</fullName>
    </submittedName>
</protein>
<evidence type="ECO:0000256" key="4">
    <source>
        <dbReference type="ARBA" id="ARBA00023242"/>
    </source>
</evidence>
<dbReference type="Pfam" id="PF22891">
    <property type="entry name" value="KH_PNO1_2nd"/>
    <property type="match status" value="1"/>
</dbReference>
<dbReference type="InterPro" id="IPR055212">
    <property type="entry name" value="KH-I_PNO1_first"/>
</dbReference>
<proteinExistence type="evidence at transcript level"/>